<dbReference type="Proteomes" id="UP000830395">
    <property type="component" value="Chromosome 15"/>
</dbReference>
<reference evidence="1" key="1">
    <citation type="submission" date="2020-02" db="EMBL/GenBank/DDBJ databases">
        <title>Genome sequencing of the panga catfish, Pangasius djambal.</title>
        <authorList>
            <person name="Wen M."/>
            <person name="Zahm M."/>
            <person name="Roques C."/>
            <person name="Cabau C."/>
            <person name="Klopp C."/>
            <person name="Donnadieu C."/>
            <person name="Jouanno E."/>
            <person name="Avarre J.-C."/>
            <person name="Campet M."/>
            <person name="Ha T."/>
            <person name="Dugue R."/>
            <person name="Lampietro C."/>
            <person name="Louis A."/>
            <person name="Herpin A."/>
            <person name="Echchiki A."/>
            <person name="Berthelot C."/>
            <person name="Parey E."/>
            <person name="Roest-Crollius H."/>
            <person name="Braasch I."/>
            <person name="Postlethwait J.H."/>
            <person name="Bobe J."/>
            <person name="Montfort J."/>
            <person name="Bouchez O."/>
            <person name="Begum T."/>
            <person name="Schartl M."/>
            <person name="Gustiano R."/>
            <person name="Guiguen Y."/>
        </authorList>
    </citation>
    <scope>NUCLEOTIDE SEQUENCE</scope>
    <source>
        <strain evidence="1">Pdj_M5554</strain>
    </source>
</reference>
<proteinExistence type="predicted"/>
<feature type="non-terminal residue" evidence="1">
    <location>
        <position position="280"/>
    </location>
</feature>
<sequence length="280" mass="29956">MSEGIGGNEGIGELAENVTSQDAEVDGNKSNILSKGHQNATLNPNDHITSRNQESEVPENRQCQKAVNTAPTNRQSQDESPSLDPNSETTTIDDIPNIEFHPAWISRTVYNADTHRNYLMDEAVQHVDPQIKGIAGETMHDISEIRSILQENVYHIGSEIHSFVVTTALNSDSEIGGILEDAVQSNDSEIAGILEDAIQSNNSETGGILEDTVQSTASEIGGILEDTVQSNNSETGGILEDAVQSNNSETGGILEDAVQSNNSETGGILEDTVQSTVSEI</sequence>
<keyword evidence="2" id="KW-1185">Reference proteome</keyword>
<dbReference type="EMBL" id="CM040989">
    <property type="protein sequence ID" value="MCJ8741263.1"/>
    <property type="molecule type" value="Genomic_DNA"/>
</dbReference>
<accession>A0ACC5Z0T9</accession>
<protein>
    <submittedName>
        <fullName evidence="1">Uncharacterized protein</fullName>
    </submittedName>
</protein>
<name>A0ACC5Z0T9_9TELE</name>
<evidence type="ECO:0000313" key="2">
    <source>
        <dbReference type="Proteomes" id="UP000830395"/>
    </source>
</evidence>
<gene>
    <name evidence="1" type="ORF">PDJAM_G00068430</name>
</gene>
<organism evidence="1 2">
    <name type="scientific">Pangasius djambal</name>
    <dbReference type="NCBI Taxonomy" id="1691987"/>
    <lineage>
        <taxon>Eukaryota</taxon>
        <taxon>Metazoa</taxon>
        <taxon>Chordata</taxon>
        <taxon>Craniata</taxon>
        <taxon>Vertebrata</taxon>
        <taxon>Euteleostomi</taxon>
        <taxon>Actinopterygii</taxon>
        <taxon>Neopterygii</taxon>
        <taxon>Teleostei</taxon>
        <taxon>Ostariophysi</taxon>
        <taxon>Siluriformes</taxon>
        <taxon>Pangasiidae</taxon>
        <taxon>Pangasius</taxon>
    </lineage>
</organism>
<comment type="caution">
    <text evidence="1">The sequence shown here is derived from an EMBL/GenBank/DDBJ whole genome shotgun (WGS) entry which is preliminary data.</text>
</comment>
<evidence type="ECO:0000313" key="1">
    <source>
        <dbReference type="EMBL" id="MCJ8741263.1"/>
    </source>
</evidence>